<name>A0A2K3P053_TRIPR</name>
<evidence type="ECO:0000313" key="1">
    <source>
        <dbReference type="EMBL" id="PNY08672.1"/>
    </source>
</evidence>
<reference evidence="1 2" key="2">
    <citation type="journal article" date="2017" name="Front. Plant Sci.">
        <title>Gene Classification and Mining of Molecular Markers Useful in Red Clover (Trifolium pratense) Breeding.</title>
        <authorList>
            <person name="Istvanek J."/>
            <person name="Dluhosova J."/>
            <person name="Dluhos P."/>
            <person name="Patkova L."/>
            <person name="Nedelnik J."/>
            <person name="Repkova J."/>
        </authorList>
    </citation>
    <scope>NUCLEOTIDE SEQUENCE [LARGE SCALE GENOMIC DNA]</scope>
    <source>
        <strain evidence="2">cv. Tatra</strain>
        <tissue evidence="1">Young leaves</tissue>
    </source>
</reference>
<dbReference type="EMBL" id="ASHM01002657">
    <property type="protein sequence ID" value="PNY08672.1"/>
    <property type="molecule type" value="Genomic_DNA"/>
</dbReference>
<evidence type="ECO:0000313" key="2">
    <source>
        <dbReference type="Proteomes" id="UP000236291"/>
    </source>
</evidence>
<proteinExistence type="predicted"/>
<dbReference type="AlphaFoldDB" id="A0A2K3P053"/>
<sequence>MAMRQAELNPEIIETTCVMYYAKKYIPGVSRSIRKPLLSSSSVSSEMEQKEILESRNSCFKSSTGENFEFIDGDKVFFRIAANGEHTER</sequence>
<dbReference type="Proteomes" id="UP000236291">
    <property type="component" value="Unassembled WGS sequence"/>
</dbReference>
<organism evidence="1 2">
    <name type="scientific">Trifolium pratense</name>
    <name type="common">Red clover</name>
    <dbReference type="NCBI Taxonomy" id="57577"/>
    <lineage>
        <taxon>Eukaryota</taxon>
        <taxon>Viridiplantae</taxon>
        <taxon>Streptophyta</taxon>
        <taxon>Embryophyta</taxon>
        <taxon>Tracheophyta</taxon>
        <taxon>Spermatophyta</taxon>
        <taxon>Magnoliopsida</taxon>
        <taxon>eudicotyledons</taxon>
        <taxon>Gunneridae</taxon>
        <taxon>Pentapetalae</taxon>
        <taxon>rosids</taxon>
        <taxon>fabids</taxon>
        <taxon>Fabales</taxon>
        <taxon>Fabaceae</taxon>
        <taxon>Papilionoideae</taxon>
        <taxon>50 kb inversion clade</taxon>
        <taxon>NPAAA clade</taxon>
        <taxon>Hologalegina</taxon>
        <taxon>IRL clade</taxon>
        <taxon>Trifolieae</taxon>
        <taxon>Trifolium</taxon>
    </lineage>
</organism>
<gene>
    <name evidence="1" type="ORF">L195_g005203</name>
</gene>
<comment type="caution">
    <text evidence="1">The sequence shown here is derived from an EMBL/GenBank/DDBJ whole genome shotgun (WGS) entry which is preliminary data.</text>
</comment>
<protein>
    <submittedName>
        <fullName evidence="1">BTB/POZ domain-containing protein</fullName>
    </submittedName>
</protein>
<reference evidence="1 2" key="1">
    <citation type="journal article" date="2014" name="Am. J. Bot.">
        <title>Genome assembly and annotation for red clover (Trifolium pratense; Fabaceae).</title>
        <authorList>
            <person name="Istvanek J."/>
            <person name="Jaros M."/>
            <person name="Krenek A."/>
            <person name="Repkova J."/>
        </authorList>
    </citation>
    <scope>NUCLEOTIDE SEQUENCE [LARGE SCALE GENOMIC DNA]</scope>
    <source>
        <strain evidence="2">cv. Tatra</strain>
        <tissue evidence="1">Young leaves</tissue>
    </source>
</reference>
<dbReference type="OrthoDB" id="1751041at2759"/>
<accession>A0A2K3P053</accession>
<dbReference type="Gramene" id="Tp57577_TGAC_v2_mRNA26981">
    <property type="protein sequence ID" value="Tp57577_TGAC_v2_mRNA26981"/>
    <property type="gene ID" value="Tp57577_TGAC_v2_gene26091"/>
</dbReference>